<evidence type="ECO:0000256" key="5">
    <source>
        <dbReference type="ARBA" id="ARBA00022741"/>
    </source>
</evidence>
<feature type="compositionally biased region" description="Polar residues" evidence="11">
    <location>
        <begin position="48"/>
        <end position="58"/>
    </location>
</feature>
<keyword evidence="8" id="KW-0460">Magnesium</keyword>
<comment type="caution">
    <text evidence="13">The sequence shown here is derived from an EMBL/GenBank/DDBJ whole genome shotgun (WGS) entry which is preliminary data.</text>
</comment>
<dbReference type="GO" id="GO:0003872">
    <property type="term" value="F:6-phosphofructokinase activity"/>
    <property type="evidence" value="ECO:0007669"/>
    <property type="project" value="UniProtKB-EC"/>
</dbReference>
<dbReference type="InterPro" id="IPR022953">
    <property type="entry name" value="ATP_PFK"/>
</dbReference>
<protein>
    <recommendedName>
        <fullName evidence="12">Rhodanese domain-containing protein</fullName>
    </recommendedName>
</protein>
<comment type="catalytic activity">
    <reaction evidence="10">
        <text>beta-D-fructose 6-phosphate + ATP = beta-D-fructose 1,6-bisphosphate + ADP + H(+)</text>
        <dbReference type="Rhea" id="RHEA:16109"/>
        <dbReference type="ChEBI" id="CHEBI:15378"/>
        <dbReference type="ChEBI" id="CHEBI:30616"/>
        <dbReference type="ChEBI" id="CHEBI:32966"/>
        <dbReference type="ChEBI" id="CHEBI:57634"/>
        <dbReference type="ChEBI" id="CHEBI:456216"/>
        <dbReference type="EC" id="2.7.1.11"/>
    </reaction>
</comment>
<keyword evidence="5" id="KW-0547">Nucleotide-binding</keyword>
<dbReference type="AlphaFoldDB" id="A0A8J5XCF4"/>
<comment type="cofactor">
    <cofactor evidence="1">
        <name>Mg(2+)</name>
        <dbReference type="ChEBI" id="CHEBI:18420"/>
    </cofactor>
</comment>
<proteinExistence type="predicted"/>
<dbReference type="InterPro" id="IPR001763">
    <property type="entry name" value="Rhodanese-like_dom"/>
</dbReference>
<dbReference type="EMBL" id="JAGTXO010000028">
    <property type="protein sequence ID" value="KAG8461052.1"/>
    <property type="molecule type" value="Genomic_DNA"/>
</dbReference>
<evidence type="ECO:0000313" key="14">
    <source>
        <dbReference type="Proteomes" id="UP000751190"/>
    </source>
</evidence>
<accession>A0A8J5XCF4</accession>
<keyword evidence="4" id="KW-0479">Metal-binding</keyword>
<keyword evidence="14" id="KW-1185">Reference proteome</keyword>
<dbReference type="PANTHER" id="PTHR45770">
    <property type="entry name" value="ATP-DEPENDENT 6-PHOSPHOFRUCTOKINASE 1"/>
    <property type="match status" value="1"/>
</dbReference>
<name>A0A8J5XCF4_DIALT</name>
<keyword evidence="9" id="KW-0324">Glycolysis</keyword>
<evidence type="ECO:0000256" key="1">
    <source>
        <dbReference type="ARBA" id="ARBA00001946"/>
    </source>
</evidence>
<evidence type="ECO:0000256" key="6">
    <source>
        <dbReference type="ARBA" id="ARBA00022777"/>
    </source>
</evidence>
<sequence length="560" mass="60630">MASLDAREFTVGAAAGFALAMCAAYAYQQRERKRDTARKPIGRRRSLTSDQSYLQGQRSDARPHHTAAVKAWQRAKDDVLSQFRAKYPAGFGSELVLLSQIKVDNVFLLPVPHLSDYHEGADLPNRMGIGCANKEELQQSYNKLMGDQDVIIHDIVRKPNADPVTTAYLRAGPRDVTHFNPCKVRAAIVTCGGLCPGLNNVIQGIVRALISLYGAEKVYGVRGGYQGFSDPNFPPVELTLANVVGLQHKGGTMIGTGRGSFDLDKTMGFLKQNRISQLYVVGGDGTHRAANKIAEEARRLKLNIAVCGIPKTIDNDIDLIDRAFGFNTAVEEAQAAIESAQTEARCNLPNGIGIVKLMGRHSGFIAVHATMCSGDVDLCLVPEVPVVMDGPKGCLPHLERVLDRKGFAVIVVAEGAGEEILGRAVEVDKGGNRKLPELGKWLKDEIGTFFDKRGKPTTVKYIDPSYMIRSVPANASDAIYTALLAQNAVHGAMAGYTAFSVGMANNRLVYIPISSLVKNSPRIMDPMGRTWERVLSVTGQPNTAVKIDSTSAAISTRTII</sequence>
<evidence type="ECO:0000256" key="11">
    <source>
        <dbReference type="SAM" id="MobiDB-lite"/>
    </source>
</evidence>
<evidence type="ECO:0000256" key="7">
    <source>
        <dbReference type="ARBA" id="ARBA00022840"/>
    </source>
</evidence>
<dbReference type="PRINTS" id="PR00476">
    <property type="entry name" value="PHFRCTKINASE"/>
</dbReference>
<feature type="domain" description="Rhodanese" evidence="12">
    <location>
        <begin position="206"/>
        <end position="237"/>
    </location>
</feature>
<dbReference type="NCBIfam" id="NF005301">
    <property type="entry name" value="PRK06830.1"/>
    <property type="match status" value="1"/>
</dbReference>
<dbReference type="GO" id="GO:0006002">
    <property type="term" value="P:fructose 6-phosphate metabolic process"/>
    <property type="evidence" value="ECO:0007669"/>
    <property type="project" value="InterPro"/>
</dbReference>
<dbReference type="InterPro" id="IPR035966">
    <property type="entry name" value="PKF_sf"/>
</dbReference>
<evidence type="ECO:0000256" key="4">
    <source>
        <dbReference type="ARBA" id="ARBA00022723"/>
    </source>
</evidence>
<gene>
    <name evidence="13" type="ORF">KFE25_003621</name>
</gene>
<dbReference type="FunFam" id="3.40.50.450:FF:000002">
    <property type="entry name" value="ATP-dependent 6-phosphofructokinase"/>
    <property type="match status" value="1"/>
</dbReference>
<keyword evidence="3" id="KW-0808">Transferase</keyword>
<evidence type="ECO:0000256" key="8">
    <source>
        <dbReference type="ARBA" id="ARBA00022842"/>
    </source>
</evidence>
<keyword evidence="6" id="KW-0418">Kinase</keyword>
<dbReference type="GO" id="GO:0005737">
    <property type="term" value="C:cytoplasm"/>
    <property type="evidence" value="ECO:0007669"/>
    <property type="project" value="UniProtKB-ARBA"/>
</dbReference>
<evidence type="ECO:0000313" key="13">
    <source>
        <dbReference type="EMBL" id="KAG8461052.1"/>
    </source>
</evidence>
<dbReference type="InterPro" id="IPR000023">
    <property type="entry name" value="Phosphofructokinase_dom"/>
</dbReference>
<dbReference type="GO" id="GO:0005524">
    <property type="term" value="F:ATP binding"/>
    <property type="evidence" value="ECO:0007669"/>
    <property type="project" value="UniProtKB-KW"/>
</dbReference>
<evidence type="ECO:0000256" key="10">
    <source>
        <dbReference type="ARBA" id="ARBA00048070"/>
    </source>
</evidence>
<feature type="region of interest" description="Disordered" evidence="11">
    <location>
        <begin position="33"/>
        <end position="64"/>
    </location>
</feature>
<evidence type="ECO:0000256" key="9">
    <source>
        <dbReference type="ARBA" id="ARBA00023152"/>
    </source>
</evidence>
<organism evidence="13 14">
    <name type="scientific">Diacronema lutheri</name>
    <name type="common">Unicellular marine alga</name>
    <name type="synonym">Monochrysis lutheri</name>
    <dbReference type="NCBI Taxonomy" id="2081491"/>
    <lineage>
        <taxon>Eukaryota</taxon>
        <taxon>Haptista</taxon>
        <taxon>Haptophyta</taxon>
        <taxon>Pavlovophyceae</taxon>
        <taxon>Pavlovales</taxon>
        <taxon>Pavlovaceae</taxon>
        <taxon>Diacronema</taxon>
    </lineage>
</organism>
<dbReference type="GO" id="GO:0046872">
    <property type="term" value="F:metal ion binding"/>
    <property type="evidence" value="ECO:0007669"/>
    <property type="project" value="UniProtKB-KW"/>
</dbReference>
<dbReference type="Proteomes" id="UP000751190">
    <property type="component" value="Unassembled WGS sequence"/>
</dbReference>
<evidence type="ECO:0000256" key="3">
    <source>
        <dbReference type="ARBA" id="ARBA00022679"/>
    </source>
</evidence>
<dbReference type="Gene3D" id="3.40.50.450">
    <property type="match status" value="1"/>
</dbReference>
<dbReference type="SUPFAM" id="SSF53784">
    <property type="entry name" value="Phosphofructokinase"/>
    <property type="match status" value="1"/>
</dbReference>
<dbReference type="PROSITE" id="PS50206">
    <property type="entry name" value="RHODANESE_3"/>
    <property type="match status" value="1"/>
</dbReference>
<dbReference type="OMA" id="VIHEEIR"/>
<comment type="function">
    <text evidence="2">Catalyzes the phosphorylation of D-fructose 6-phosphate to fructose 1,6-bisphosphate by ATP, the first committing step of glycolysis.</text>
</comment>
<reference evidence="13" key="1">
    <citation type="submission" date="2021-05" db="EMBL/GenBank/DDBJ databases">
        <title>The genome of the haptophyte Pavlova lutheri (Diacronema luteri, Pavlovales) - a model for lipid biosynthesis in eukaryotic algae.</title>
        <authorList>
            <person name="Hulatt C.J."/>
            <person name="Posewitz M.C."/>
        </authorList>
    </citation>
    <scope>NUCLEOTIDE SEQUENCE</scope>
    <source>
        <strain evidence="13">NIVA-4/92</strain>
    </source>
</reference>
<dbReference type="InterPro" id="IPR050929">
    <property type="entry name" value="PFKA"/>
</dbReference>
<evidence type="ECO:0000259" key="12">
    <source>
        <dbReference type="PROSITE" id="PS50206"/>
    </source>
</evidence>
<dbReference type="UniPathway" id="UPA00109">
    <property type="reaction ID" value="UER00182"/>
</dbReference>
<keyword evidence="7" id="KW-0067">ATP-binding</keyword>
<evidence type="ECO:0000256" key="2">
    <source>
        <dbReference type="ARBA" id="ARBA00002659"/>
    </source>
</evidence>
<dbReference type="Pfam" id="PF00365">
    <property type="entry name" value="PFK"/>
    <property type="match status" value="1"/>
</dbReference>
<dbReference type="OrthoDB" id="537915at2759"/>